<sequence length="254" mass="29069">MRIKAGDIMTEDLTTFSPEDRVNSVLEEMNKFSFDVAPIEISGHIRKYVRRKDLKGVSETDRIIGHAEPLEEDDLLGSEVPVIDPSPGSRDLLNIMDERDKRFAFILRDGIEGIITHADLNSVQAGVPLYQLISEYEGAACDLIYDEIEHGRWLSHLTDNEQGEIEDIYQRQVDQDADLRLVDCLNTRQINEIVREYELVDRLGFEEDQAKEVLDDIEGLRNDVMHQRSVVGKHTFSEFVEIVSDLKLVNQALK</sequence>
<dbReference type="SUPFAM" id="SSF54631">
    <property type="entry name" value="CBS-domain pair"/>
    <property type="match status" value="1"/>
</dbReference>
<evidence type="ECO:0000313" key="2">
    <source>
        <dbReference type="EMBL" id="RJX51887.1"/>
    </source>
</evidence>
<dbReference type="AlphaFoldDB" id="A0A3A6QHP3"/>
<reference evidence="2 3" key="1">
    <citation type="submission" date="2018-06" db="EMBL/GenBank/DDBJ databases">
        <title>Halonotius sp. F13-13 a new haloarchaeeon isolated from a solar saltern from Isla Cristina, Huelva, Spain.</title>
        <authorList>
            <person name="Duran-Viseras A."/>
            <person name="Sanchez-Porro C."/>
            <person name="Ventosa A."/>
        </authorList>
    </citation>
    <scope>NUCLEOTIDE SEQUENCE [LARGE SCALE GENOMIC DNA]</scope>
    <source>
        <strain evidence="2 3">CECT 7525</strain>
    </source>
</reference>
<evidence type="ECO:0000259" key="1">
    <source>
        <dbReference type="Pfam" id="PF00571"/>
    </source>
</evidence>
<comment type="caution">
    <text evidence="2">The sequence shown here is derived from an EMBL/GenBank/DDBJ whole genome shotgun (WGS) entry which is preliminary data.</text>
</comment>
<dbReference type="InterPro" id="IPR000644">
    <property type="entry name" value="CBS_dom"/>
</dbReference>
<organism evidence="2 3">
    <name type="scientific">Halonotius pteroides</name>
    <dbReference type="NCBI Taxonomy" id="268735"/>
    <lineage>
        <taxon>Archaea</taxon>
        <taxon>Methanobacteriati</taxon>
        <taxon>Methanobacteriota</taxon>
        <taxon>Stenosarchaea group</taxon>
        <taxon>Halobacteria</taxon>
        <taxon>Halobacteriales</taxon>
        <taxon>Haloferacaceae</taxon>
        <taxon>Halonotius</taxon>
    </lineage>
</organism>
<accession>A0A3A6QHP3</accession>
<evidence type="ECO:0000313" key="3">
    <source>
        <dbReference type="Proteomes" id="UP000281564"/>
    </source>
</evidence>
<dbReference type="Pfam" id="PF00571">
    <property type="entry name" value="CBS"/>
    <property type="match status" value="1"/>
</dbReference>
<gene>
    <name evidence="2" type="ORF">DP106_00820</name>
</gene>
<name>A0A3A6QHP3_9EURY</name>
<proteinExistence type="predicted"/>
<feature type="domain" description="CBS" evidence="1">
    <location>
        <begin position="5"/>
        <end position="54"/>
    </location>
</feature>
<keyword evidence="3" id="KW-1185">Reference proteome</keyword>
<dbReference type="Proteomes" id="UP000281564">
    <property type="component" value="Unassembled WGS sequence"/>
</dbReference>
<protein>
    <recommendedName>
        <fullName evidence="1">CBS domain-containing protein</fullName>
    </recommendedName>
</protein>
<dbReference type="Gene3D" id="3.10.580.10">
    <property type="entry name" value="CBS-domain"/>
    <property type="match status" value="1"/>
</dbReference>
<dbReference type="InterPro" id="IPR046342">
    <property type="entry name" value="CBS_dom_sf"/>
</dbReference>
<dbReference type="EMBL" id="QMDW01000001">
    <property type="protein sequence ID" value="RJX51887.1"/>
    <property type="molecule type" value="Genomic_DNA"/>
</dbReference>